<keyword evidence="4 10" id="KW-0328">Glycosyltransferase</keyword>
<evidence type="ECO:0000256" key="8">
    <source>
        <dbReference type="ARBA" id="ARBA00023136"/>
    </source>
</evidence>
<dbReference type="GO" id="GO:0008120">
    <property type="term" value="F:ceramide glucosyltransferase activity"/>
    <property type="evidence" value="ECO:0007669"/>
    <property type="project" value="TreeGrafter"/>
</dbReference>
<comment type="pathway">
    <text evidence="3">Sphingolipid metabolism.</text>
</comment>
<protein>
    <submittedName>
        <fullName evidence="10">Probable glycosyltransferase, family 21</fullName>
        <ecNumber evidence="10">2.4.-.-</ecNumber>
    </submittedName>
</protein>
<evidence type="ECO:0000313" key="10">
    <source>
        <dbReference type="EMBL" id="CQH58045.1"/>
    </source>
</evidence>
<dbReference type="Gene3D" id="3.90.550.10">
    <property type="entry name" value="Spore Coat Polysaccharide Biosynthesis Protein SpsA, Chain A"/>
    <property type="match status" value="1"/>
</dbReference>
<dbReference type="Proteomes" id="UP000066737">
    <property type="component" value="Chromosome I"/>
</dbReference>
<dbReference type="InterPro" id="IPR025993">
    <property type="entry name" value="Ceramide_glucosylTrfase"/>
</dbReference>
<dbReference type="GO" id="GO:0016020">
    <property type="term" value="C:membrane"/>
    <property type="evidence" value="ECO:0007669"/>
    <property type="project" value="UniProtKB-SubCell"/>
</dbReference>
<feature type="transmembrane region" description="Helical" evidence="9">
    <location>
        <begin position="223"/>
        <end position="253"/>
    </location>
</feature>
<dbReference type="GO" id="GO:0006679">
    <property type="term" value="P:glucosylceramide biosynthetic process"/>
    <property type="evidence" value="ECO:0007669"/>
    <property type="project" value="TreeGrafter"/>
</dbReference>
<dbReference type="EMBL" id="LN831302">
    <property type="protein sequence ID" value="CQH58045.1"/>
    <property type="molecule type" value="Genomic_DNA"/>
</dbReference>
<evidence type="ECO:0000313" key="11">
    <source>
        <dbReference type="Proteomes" id="UP000066737"/>
    </source>
</evidence>
<keyword evidence="11" id="KW-1185">Reference proteome</keyword>
<keyword evidence="5 10" id="KW-0808">Transferase</keyword>
<keyword evidence="7 9" id="KW-1133">Transmembrane helix</keyword>
<dbReference type="PANTHER" id="PTHR12726">
    <property type="entry name" value="CERAMIDE GLUCOSYLTRANSFERASE"/>
    <property type="match status" value="1"/>
</dbReference>
<evidence type="ECO:0000256" key="4">
    <source>
        <dbReference type="ARBA" id="ARBA00022676"/>
    </source>
</evidence>
<evidence type="ECO:0000256" key="5">
    <source>
        <dbReference type="ARBA" id="ARBA00022679"/>
    </source>
</evidence>
<feature type="transmembrane region" description="Helical" evidence="9">
    <location>
        <begin position="259"/>
        <end position="280"/>
    </location>
</feature>
<dbReference type="SUPFAM" id="SSF53448">
    <property type="entry name" value="Nucleotide-diphospho-sugar transferases"/>
    <property type="match status" value="1"/>
</dbReference>
<reference evidence="11" key="1">
    <citation type="journal article" date="2016" name="Environ. Microbiol.">
        <title>The complete genome of a viable archaeum isolated from 123-million-year-old rock salt.</title>
        <authorList>
            <person name="Jaakkola S.T."/>
            <person name="Pfeiffer F."/>
            <person name="Ravantti J.J."/>
            <person name="Guo Q."/>
            <person name="Liu Y."/>
            <person name="Chen X."/>
            <person name="Ma H."/>
            <person name="Yang C."/>
            <person name="Oksanen H.M."/>
            <person name="Bamford D.H."/>
        </authorList>
    </citation>
    <scope>NUCLEOTIDE SEQUENCE</scope>
    <source>
        <strain evidence="11">JI20-1</strain>
    </source>
</reference>
<organism evidence="10 11">
    <name type="scientific">Halobacterium hubeiense</name>
    <dbReference type="NCBI Taxonomy" id="1407499"/>
    <lineage>
        <taxon>Archaea</taxon>
        <taxon>Methanobacteriati</taxon>
        <taxon>Methanobacteriota</taxon>
        <taxon>Stenosarchaea group</taxon>
        <taxon>Halobacteria</taxon>
        <taxon>Halobacteriales</taxon>
        <taxon>Halobacteriaceae</taxon>
        <taxon>Halobacterium</taxon>
    </lineage>
</organism>
<comment type="subcellular location">
    <subcellularLocation>
        <location evidence="1">Membrane</location>
        <topology evidence="1">Multi-pass membrane protein</topology>
    </subcellularLocation>
</comment>
<sequence length="304" mass="32934">MAPPTTVLLPTVEWTPACEEVASQLRPEDELLVVCDTEADPVAERAGDLPDQTALVFAGEPEACSGKANAIAAGMEAAAHDRIVWTDDDFHHPPDWLATLNADYERHGPVSELPFFVGRDPLSKLLEPVYALGGTLGVYAADQAWAGAVAFERDDLDADAFLADLRRTVSDDGLLAERLDVTPLRRARRVEVGGTLRRTLERHVRFTKIVATHDPGGHVVTALVTLALSLACLFAPLSAAVGLTGFVAGVYAAFGVRRWTALLAYPAALAAIPLGVYAHARRTFVWGGRRYRWRGKFDVEVVED</sequence>
<dbReference type="GeneID" id="26659293"/>
<proteinExistence type="predicted"/>
<dbReference type="Pfam" id="PF13506">
    <property type="entry name" value="Glyco_transf_21"/>
    <property type="match status" value="1"/>
</dbReference>
<evidence type="ECO:0000256" key="7">
    <source>
        <dbReference type="ARBA" id="ARBA00022989"/>
    </source>
</evidence>
<evidence type="ECO:0000256" key="2">
    <source>
        <dbReference type="ARBA" id="ARBA00004760"/>
    </source>
</evidence>
<evidence type="ECO:0000256" key="1">
    <source>
        <dbReference type="ARBA" id="ARBA00004141"/>
    </source>
</evidence>
<keyword evidence="6 9" id="KW-0812">Transmembrane</keyword>
<evidence type="ECO:0000256" key="6">
    <source>
        <dbReference type="ARBA" id="ARBA00022692"/>
    </source>
</evidence>
<dbReference type="STRING" id="1407499.HHUB_2661"/>
<dbReference type="KEGG" id="hhb:Hhub_2661"/>
<name>A0A0U5CYW2_9EURY</name>
<dbReference type="AlphaFoldDB" id="A0A0U5CYW2"/>
<dbReference type="InterPro" id="IPR029044">
    <property type="entry name" value="Nucleotide-diphossugar_trans"/>
</dbReference>
<gene>
    <name evidence="10" type="ORF">HHUB_2661</name>
</gene>
<evidence type="ECO:0000256" key="3">
    <source>
        <dbReference type="ARBA" id="ARBA00004991"/>
    </source>
</evidence>
<keyword evidence="8 9" id="KW-0472">Membrane</keyword>
<comment type="pathway">
    <text evidence="2">Lipid metabolism; sphingolipid metabolism.</text>
</comment>
<dbReference type="OrthoDB" id="27596at2157"/>
<dbReference type="EC" id="2.4.-.-" evidence="10"/>
<dbReference type="PANTHER" id="PTHR12726:SF0">
    <property type="entry name" value="CERAMIDE GLUCOSYLTRANSFERASE"/>
    <property type="match status" value="1"/>
</dbReference>
<accession>A0A0U5CYW2</accession>
<evidence type="ECO:0000256" key="9">
    <source>
        <dbReference type="SAM" id="Phobius"/>
    </source>
</evidence>
<dbReference type="RefSeq" id="WP_059057088.1">
    <property type="nucleotide sequence ID" value="NZ_CEML01000001.1"/>
</dbReference>